<dbReference type="RefSeq" id="XP_026735085.1">
    <property type="nucleotide sequence ID" value="XM_026879284.1"/>
</dbReference>
<accession>A0A7E5W3B0</accession>
<feature type="region of interest" description="Disordered" evidence="2">
    <location>
        <begin position="88"/>
        <end position="118"/>
    </location>
</feature>
<evidence type="ECO:0000313" key="3">
    <source>
        <dbReference type="Proteomes" id="UP000322000"/>
    </source>
</evidence>
<dbReference type="InParanoid" id="A0A7E5W3B0"/>
<evidence type="ECO:0000256" key="1">
    <source>
        <dbReference type="SAM" id="Coils"/>
    </source>
</evidence>
<keyword evidence="3" id="KW-1185">Reference proteome</keyword>
<organism evidence="3 4">
    <name type="scientific">Trichoplusia ni</name>
    <name type="common">Cabbage looper</name>
    <dbReference type="NCBI Taxonomy" id="7111"/>
    <lineage>
        <taxon>Eukaryota</taxon>
        <taxon>Metazoa</taxon>
        <taxon>Ecdysozoa</taxon>
        <taxon>Arthropoda</taxon>
        <taxon>Hexapoda</taxon>
        <taxon>Insecta</taxon>
        <taxon>Pterygota</taxon>
        <taxon>Neoptera</taxon>
        <taxon>Endopterygota</taxon>
        <taxon>Lepidoptera</taxon>
        <taxon>Glossata</taxon>
        <taxon>Ditrysia</taxon>
        <taxon>Noctuoidea</taxon>
        <taxon>Noctuidae</taxon>
        <taxon>Plusiinae</taxon>
        <taxon>Trichoplusia</taxon>
    </lineage>
</organism>
<feature type="coiled-coil region" evidence="1">
    <location>
        <begin position="224"/>
        <end position="251"/>
    </location>
</feature>
<dbReference type="AlphaFoldDB" id="A0A7E5W3B0"/>
<name>A0A7E5W3B0_TRINI</name>
<evidence type="ECO:0000256" key="2">
    <source>
        <dbReference type="SAM" id="MobiDB-lite"/>
    </source>
</evidence>
<protein>
    <submittedName>
        <fullName evidence="4">Uncharacterized protein LOC113498988</fullName>
    </submittedName>
</protein>
<dbReference type="Proteomes" id="UP000322000">
    <property type="component" value="Chromosome 11"/>
</dbReference>
<sequence>MPRPKLSEEEKKERKRVRERIRKAKIKTDPVSREEHLRKDRERLARRKAAGLIVTRSQMTARARRIVQKNNLISARAYYQRKKANANVARHNQTSVSVTNDVTESLSKNRDNEPGISQEKIRPCSSRLFQQNVRCNSPNLRFDAILASSSHYLRTSSPLDLSIASPLRTPSASSINSEESTLRANTPNLEPSLATIKFNQDIKIKFRKYQKLKTQQICDLKNQLAKANKIILMYKKRYMRLNQELKKFKKSNLQVRQIPKKPNNTDLQKRIRKIVIQFFEDDDNSNLCPGKKDTVTQNGVKKQKRLLKDTIKNLHKKYLTSGHPPISYVNFTRMRPFWVTQPKLNARNTCLCQKHENMDLLITSLKRNRIIKENTTTEILSSICCDIFKVECLQRTCPICRNRLLNYQEFDNSKDVVYWAWKKIKKNYKKNGVDKIAINVEKVRITVKPLQLINIFEDNLKPFLMQ</sequence>
<proteinExistence type="predicted"/>
<dbReference type="GeneID" id="113498988"/>
<reference evidence="4" key="1">
    <citation type="submission" date="2025-08" db="UniProtKB">
        <authorList>
            <consortium name="RefSeq"/>
        </authorList>
    </citation>
    <scope>IDENTIFICATION</scope>
</reference>
<dbReference type="KEGG" id="tnl:113498988"/>
<feature type="compositionally biased region" description="Polar residues" evidence="2">
    <location>
        <begin position="90"/>
        <end position="106"/>
    </location>
</feature>
<gene>
    <name evidence="4" type="primary">LOC113498988</name>
</gene>
<dbReference type="OrthoDB" id="6375801at2759"/>
<evidence type="ECO:0000313" key="4">
    <source>
        <dbReference type="RefSeq" id="XP_026735085.1"/>
    </source>
</evidence>
<keyword evidence="1" id="KW-0175">Coiled coil</keyword>